<comment type="caution">
    <text evidence="1">The sequence shown here is derived from an EMBL/GenBank/DDBJ whole genome shotgun (WGS) entry which is preliminary data.</text>
</comment>
<name>A0ABV0ZAS8_9TELE</name>
<dbReference type="EMBL" id="JAHRIP010057396">
    <property type="protein sequence ID" value="MEQ2303205.1"/>
    <property type="molecule type" value="Genomic_DNA"/>
</dbReference>
<reference evidence="1 2" key="1">
    <citation type="submission" date="2021-06" db="EMBL/GenBank/DDBJ databases">
        <authorList>
            <person name="Palmer J.M."/>
        </authorList>
    </citation>
    <scope>NUCLEOTIDE SEQUENCE [LARGE SCALE GENOMIC DNA]</scope>
    <source>
        <strain evidence="1 2">AS_MEX2019</strain>
        <tissue evidence="1">Muscle</tissue>
    </source>
</reference>
<protein>
    <submittedName>
        <fullName evidence="1">Uncharacterized protein</fullName>
    </submittedName>
</protein>
<evidence type="ECO:0000313" key="1">
    <source>
        <dbReference type="EMBL" id="MEQ2303205.1"/>
    </source>
</evidence>
<proteinExistence type="predicted"/>
<gene>
    <name evidence="1" type="ORF">AMECASPLE_014325</name>
</gene>
<evidence type="ECO:0000313" key="2">
    <source>
        <dbReference type="Proteomes" id="UP001469553"/>
    </source>
</evidence>
<accession>A0ABV0ZAS8</accession>
<dbReference type="Proteomes" id="UP001469553">
    <property type="component" value="Unassembled WGS sequence"/>
</dbReference>
<keyword evidence="2" id="KW-1185">Reference proteome</keyword>
<organism evidence="1 2">
    <name type="scientific">Ameca splendens</name>
    <dbReference type="NCBI Taxonomy" id="208324"/>
    <lineage>
        <taxon>Eukaryota</taxon>
        <taxon>Metazoa</taxon>
        <taxon>Chordata</taxon>
        <taxon>Craniata</taxon>
        <taxon>Vertebrata</taxon>
        <taxon>Euteleostomi</taxon>
        <taxon>Actinopterygii</taxon>
        <taxon>Neopterygii</taxon>
        <taxon>Teleostei</taxon>
        <taxon>Neoteleostei</taxon>
        <taxon>Acanthomorphata</taxon>
        <taxon>Ovalentaria</taxon>
        <taxon>Atherinomorphae</taxon>
        <taxon>Cyprinodontiformes</taxon>
        <taxon>Goodeidae</taxon>
        <taxon>Ameca</taxon>
    </lineage>
</organism>
<sequence length="101" mass="10929">MCVRLVISANCTKTSRKEEKRSASSPLLLCVCEKFAPCLSETAALPGKHRGKVACTHLGDSLLVPHDSLLDECVDLNVPVPARNHHPGLPEAHRHFHGSVS</sequence>